<feature type="transmembrane region" description="Helical" evidence="9">
    <location>
        <begin position="329"/>
        <end position="347"/>
    </location>
</feature>
<proteinExistence type="inferred from homology"/>
<keyword evidence="6 9" id="KW-1133">Transmembrane helix</keyword>
<evidence type="ECO:0000256" key="5">
    <source>
        <dbReference type="ARBA" id="ARBA00022970"/>
    </source>
</evidence>
<evidence type="ECO:0000256" key="8">
    <source>
        <dbReference type="SAM" id="MobiDB-lite"/>
    </source>
</evidence>
<feature type="transmembrane region" description="Helical" evidence="9">
    <location>
        <begin position="305"/>
        <end position="322"/>
    </location>
</feature>
<evidence type="ECO:0000256" key="9">
    <source>
        <dbReference type="SAM" id="Phobius"/>
    </source>
</evidence>
<keyword evidence="4 9" id="KW-0812">Transmembrane</keyword>
<feature type="region of interest" description="Disordered" evidence="8">
    <location>
        <begin position="493"/>
        <end position="512"/>
    </location>
</feature>
<gene>
    <name evidence="11" type="ORF">PYCCODRAFT_1388448</name>
</gene>
<feature type="transmembrane region" description="Helical" evidence="9">
    <location>
        <begin position="575"/>
        <end position="594"/>
    </location>
</feature>
<feature type="region of interest" description="Disordered" evidence="8">
    <location>
        <begin position="113"/>
        <end position="136"/>
    </location>
</feature>
<name>A0A1Y2IQW5_TRAC3</name>
<evidence type="ECO:0000256" key="4">
    <source>
        <dbReference type="ARBA" id="ARBA00022692"/>
    </source>
</evidence>
<feature type="transmembrane region" description="Helical" evidence="9">
    <location>
        <begin position="522"/>
        <end position="542"/>
    </location>
</feature>
<evidence type="ECO:0000313" key="11">
    <source>
        <dbReference type="EMBL" id="OSD03515.1"/>
    </source>
</evidence>
<feature type="transmembrane region" description="Helical" evidence="9">
    <location>
        <begin position="218"/>
        <end position="236"/>
    </location>
</feature>
<evidence type="ECO:0000256" key="7">
    <source>
        <dbReference type="ARBA" id="ARBA00023136"/>
    </source>
</evidence>
<protein>
    <recommendedName>
        <fullName evidence="10">Amino acid transporter transmembrane domain-containing protein</fullName>
    </recommendedName>
</protein>
<dbReference type="STRING" id="1353009.A0A1Y2IQW5"/>
<feature type="transmembrane region" description="Helical" evidence="9">
    <location>
        <begin position="600"/>
        <end position="624"/>
    </location>
</feature>
<keyword evidence="5" id="KW-0029">Amino-acid transport</keyword>
<sequence>MSSLPQAILSSSYQSASSVIDIVESYRRAQVQHSDFVSGSVSSSSGRSAPLDEEAVIREQENEQDLIQEVPRSIRDRSRSATGDDALLENIQWDEDLTPGPFAEDRAFDFPTPTVTSPRYPMTPASEDSVPTPRAGERTPLLARQSTSATILGRPPVAQPSEEVPQYEAIQRRVSSASLGTKGEPKVQHAGQSTFAQTLLNAVAVLFGIGMLSEPLAFAYSGWIGGSLLIIGYGYISCYTAKILAHIVLEDPRIRSYADIGRKAFGPRSSPLISAIFGLELFTVCVALVTLYADSLYAVIPTYSANTYKLIGLAIFIPAVMLPLSILSYASIIGIFSLIGIIGIILFDGFTKFDSPGSLWSPADTSLGVDNMQELGIAFGLFMAGFSGHAVIPTLARDMRDPTRFDEMINWAFVIATGTYAVLGVAGYVMFGNSVSDEFSQDLIKYNVHPSLNTLALWGLVITPLTKFALTARPLNVTLEVLLGIDTTGVSHGDAHGHGHGTTTLPSASSPLRHTPRAVKRALIALERAALTLLAVAVSILVPEFASVMAVLGSTFSFVLCVIGPVAAKVALGGVGGESVGVGVVGLAGLRGWVRRCGVWDWALLVGSTLMAVWGTICAFMSAAPVP</sequence>
<feature type="transmembrane region" description="Helical" evidence="9">
    <location>
        <begin position="451"/>
        <end position="470"/>
    </location>
</feature>
<evidence type="ECO:0000256" key="1">
    <source>
        <dbReference type="ARBA" id="ARBA00004141"/>
    </source>
</evidence>
<dbReference type="AlphaFoldDB" id="A0A1Y2IQW5"/>
<accession>A0A1Y2IQW5</accession>
<comment type="subcellular location">
    <subcellularLocation>
        <location evidence="1">Membrane</location>
        <topology evidence="1">Multi-pass membrane protein</topology>
    </subcellularLocation>
</comment>
<dbReference type="EMBL" id="KZ084100">
    <property type="protein sequence ID" value="OSD03515.1"/>
    <property type="molecule type" value="Genomic_DNA"/>
</dbReference>
<comment type="similarity">
    <text evidence="2">Belongs to the amino acid/polyamine transporter 2 family.</text>
</comment>
<evidence type="ECO:0000313" key="12">
    <source>
        <dbReference type="Proteomes" id="UP000193067"/>
    </source>
</evidence>
<reference evidence="11 12" key="1">
    <citation type="journal article" date="2015" name="Biotechnol. Biofuels">
        <title>Enhanced degradation of softwood versus hardwood by the white-rot fungus Pycnoporus coccineus.</title>
        <authorList>
            <person name="Couturier M."/>
            <person name="Navarro D."/>
            <person name="Chevret D."/>
            <person name="Henrissat B."/>
            <person name="Piumi F."/>
            <person name="Ruiz-Duenas F.J."/>
            <person name="Martinez A.T."/>
            <person name="Grigoriev I.V."/>
            <person name="Riley R."/>
            <person name="Lipzen A."/>
            <person name="Berrin J.G."/>
            <person name="Master E.R."/>
            <person name="Rosso M.N."/>
        </authorList>
    </citation>
    <scope>NUCLEOTIDE SEQUENCE [LARGE SCALE GENOMIC DNA]</scope>
    <source>
        <strain evidence="11 12">BRFM310</strain>
    </source>
</reference>
<dbReference type="OrthoDB" id="655540at2759"/>
<evidence type="ECO:0000256" key="3">
    <source>
        <dbReference type="ARBA" id="ARBA00022448"/>
    </source>
</evidence>
<keyword evidence="3" id="KW-0813">Transport</keyword>
<dbReference type="Pfam" id="PF01490">
    <property type="entry name" value="Aa_trans"/>
    <property type="match status" value="1"/>
</dbReference>
<organism evidence="11 12">
    <name type="scientific">Trametes coccinea (strain BRFM310)</name>
    <name type="common">Pycnoporus coccineus</name>
    <dbReference type="NCBI Taxonomy" id="1353009"/>
    <lineage>
        <taxon>Eukaryota</taxon>
        <taxon>Fungi</taxon>
        <taxon>Dikarya</taxon>
        <taxon>Basidiomycota</taxon>
        <taxon>Agaricomycotina</taxon>
        <taxon>Agaricomycetes</taxon>
        <taxon>Polyporales</taxon>
        <taxon>Polyporaceae</taxon>
        <taxon>Trametes</taxon>
    </lineage>
</organism>
<dbReference type="Proteomes" id="UP000193067">
    <property type="component" value="Unassembled WGS sequence"/>
</dbReference>
<feature type="transmembrane region" description="Helical" evidence="9">
    <location>
        <begin position="272"/>
        <end position="293"/>
    </location>
</feature>
<dbReference type="PANTHER" id="PTHR22950">
    <property type="entry name" value="AMINO ACID TRANSPORTER"/>
    <property type="match status" value="1"/>
</dbReference>
<dbReference type="GO" id="GO:0015179">
    <property type="term" value="F:L-amino acid transmembrane transporter activity"/>
    <property type="evidence" value="ECO:0007669"/>
    <property type="project" value="TreeGrafter"/>
</dbReference>
<keyword evidence="7 9" id="KW-0472">Membrane</keyword>
<evidence type="ECO:0000259" key="10">
    <source>
        <dbReference type="Pfam" id="PF01490"/>
    </source>
</evidence>
<feature type="domain" description="Amino acid transporter transmembrane" evidence="10">
    <location>
        <begin position="192"/>
        <end position="569"/>
    </location>
</feature>
<dbReference type="PANTHER" id="PTHR22950:SF692">
    <property type="entry name" value="TRANSMEMBRANE AMINO ACID TRANSPORTER FAMILY PROTEIN"/>
    <property type="match status" value="1"/>
</dbReference>
<dbReference type="InterPro" id="IPR013057">
    <property type="entry name" value="AA_transpt_TM"/>
</dbReference>
<feature type="transmembrane region" description="Helical" evidence="9">
    <location>
        <begin position="375"/>
        <end position="396"/>
    </location>
</feature>
<dbReference type="GO" id="GO:0005774">
    <property type="term" value="C:vacuolar membrane"/>
    <property type="evidence" value="ECO:0007669"/>
    <property type="project" value="TreeGrafter"/>
</dbReference>
<feature type="transmembrane region" description="Helical" evidence="9">
    <location>
        <begin position="408"/>
        <end position="431"/>
    </location>
</feature>
<keyword evidence="12" id="KW-1185">Reference proteome</keyword>
<evidence type="ECO:0000256" key="6">
    <source>
        <dbReference type="ARBA" id="ARBA00022989"/>
    </source>
</evidence>
<evidence type="ECO:0000256" key="2">
    <source>
        <dbReference type="ARBA" id="ARBA00008066"/>
    </source>
</evidence>
<dbReference type="Gene3D" id="1.20.1740.10">
    <property type="entry name" value="Amino acid/polyamine transporter I"/>
    <property type="match status" value="1"/>
</dbReference>